<evidence type="ECO:0000256" key="1">
    <source>
        <dbReference type="SAM" id="Phobius"/>
    </source>
</evidence>
<proteinExistence type="predicted"/>
<feature type="transmembrane region" description="Helical" evidence="1">
    <location>
        <begin position="42"/>
        <end position="63"/>
    </location>
</feature>
<keyword evidence="3" id="KW-1185">Reference proteome</keyword>
<feature type="transmembrane region" description="Helical" evidence="1">
    <location>
        <begin position="12"/>
        <end position="35"/>
    </location>
</feature>
<gene>
    <name evidence="2" type="ORF">BJ322DRAFT_707057</name>
</gene>
<dbReference type="EMBL" id="WIUZ02000005">
    <property type="protein sequence ID" value="KAF9787197.1"/>
    <property type="molecule type" value="Genomic_DNA"/>
</dbReference>
<name>A0A9P6L8I3_9AGAM</name>
<dbReference type="AlphaFoldDB" id="A0A9P6L8I3"/>
<keyword evidence="1" id="KW-0812">Transmembrane</keyword>
<evidence type="ECO:0000313" key="3">
    <source>
        <dbReference type="Proteomes" id="UP000736335"/>
    </source>
</evidence>
<sequence length="288" mass="31682">MAPKVLCQRTKWLGLFYSTTSIVLAKVTIALRVYAVTERNKWFGAVLATLIVTQFITAIYMTVKSALTPSQPLPDINLDPFKVCTTAWNQLQEMLFLNVGIAFEVVAFAAIFLKARKPRHGRYPGIPSLLDAIWRDATEYFLLITLCDILSDAFIIFAPLSIAGLPGLANTMLVPLMASRLMLSLKKAAVEPARMGTASITDNPGRLSVMTRSIQFSSRVPRGFPEVPGAPVSPRLHEGDVLELGSVSRTPWKDCSGYQVDIPPVSRSSRDDLLVARGLPESQHRPLT</sequence>
<reference evidence="2" key="2">
    <citation type="submission" date="2020-11" db="EMBL/GenBank/DDBJ databases">
        <authorList>
            <consortium name="DOE Joint Genome Institute"/>
            <person name="Kuo A."/>
            <person name="Miyauchi S."/>
            <person name="Kiss E."/>
            <person name="Drula E."/>
            <person name="Kohler A."/>
            <person name="Sanchez-Garcia M."/>
            <person name="Andreopoulos B."/>
            <person name="Barry K.W."/>
            <person name="Bonito G."/>
            <person name="Buee M."/>
            <person name="Carver A."/>
            <person name="Chen C."/>
            <person name="Cichocki N."/>
            <person name="Clum A."/>
            <person name="Culley D."/>
            <person name="Crous P.W."/>
            <person name="Fauchery L."/>
            <person name="Girlanda M."/>
            <person name="Hayes R."/>
            <person name="Keri Z."/>
            <person name="Labutti K."/>
            <person name="Lipzen A."/>
            <person name="Lombard V."/>
            <person name="Magnuson J."/>
            <person name="Maillard F."/>
            <person name="Morin E."/>
            <person name="Murat C."/>
            <person name="Nolan M."/>
            <person name="Ohm R."/>
            <person name="Pangilinan J."/>
            <person name="Pereira M."/>
            <person name="Perotto S."/>
            <person name="Peter M."/>
            <person name="Riley R."/>
            <person name="Sitrit Y."/>
            <person name="Stielow B."/>
            <person name="Szollosi G."/>
            <person name="Zifcakova L."/>
            <person name="Stursova M."/>
            <person name="Spatafora J.W."/>
            <person name="Tedersoo L."/>
            <person name="Vaario L.-M."/>
            <person name="Yamada A."/>
            <person name="Yan M."/>
            <person name="Wang P."/>
            <person name="Xu J."/>
            <person name="Bruns T."/>
            <person name="Baldrian P."/>
            <person name="Vilgalys R."/>
            <person name="Henrissat B."/>
            <person name="Grigoriev I.V."/>
            <person name="Hibbett D."/>
            <person name="Nagy L.G."/>
            <person name="Martin F.M."/>
        </authorList>
    </citation>
    <scope>NUCLEOTIDE SEQUENCE</scope>
    <source>
        <strain evidence="2">UH-Tt-Lm1</strain>
    </source>
</reference>
<dbReference type="Proteomes" id="UP000736335">
    <property type="component" value="Unassembled WGS sequence"/>
</dbReference>
<accession>A0A9P6L8I3</accession>
<comment type="caution">
    <text evidence="2">The sequence shown here is derived from an EMBL/GenBank/DDBJ whole genome shotgun (WGS) entry which is preliminary data.</text>
</comment>
<feature type="transmembrane region" description="Helical" evidence="1">
    <location>
        <begin position="95"/>
        <end position="113"/>
    </location>
</feature>
<keyword evidence="1" id="KW-1133">Transmembrane helix</keyword>
<keyword evidence="1" id="KW-0472">Membrane</keyword>
<protein>
    <submittedName>
        <fullName evidence="2">Uncharacterized protein</fullName>
    </submittedName>
</protein>
<reference evidence="2" key="1">
    <citation type="journal article" date="2020" name="Nat. Commun.">
        <title>Large-scale genome sequencing of mycorrhizal fungi provides insights into the early evolution of symbiotic traits.</title>
        <authorList>
            <person name="Miyauchi S."/>
            <person name="Kiss E."/>
            <person name="Kuo A."/>
            <person name="Drula E."/>
            <person name="Kohler A."/>
            <person name="Sanchez-Garcia M."/>
            <person name="Morin E."/>
            <person name="Andreopoulos B."/>
            <person name="Barry K.W."/>
            <person name="Bonito G."/>
            <person name="Buee M."/>
            <person name="Carver A."/>
            <person name="Chen C."/>
            <person name="Cichocki N."/>
            <person name="Clum A."/>
            <person name="Culley D."/>
            <person name="Crous P.W."/>
            <person name="Fauchery L."/>
            <person name="Girlanda M."/>
            <person name="Hayes R.D."/>
            <person name="Keri Z."/>
            <person name="LaButti K."/>
            <person name="Lipzen A."/>
            <person name="Lombard V."/>
            <person name="Magnuson J."/>
            <person name="Maillard F."/>
            <person name="Murat C."/>
            <person name="Nolan M."/>
            <person name="Ohm R.A."/>
            <person name="Pangilinan J."/>
            <person name="Pereira M.F."/>
            <person name="Perotto S."/>
            <person name="Peter M."/>
            <person name="Pfister S."/>
            <person name="Riley R."/>
            <person name="Sitrit Y."/>
            <person name="Stielow J.B."/>
            <person name="Szollosi G."/>
            <person name="Zifcakova L."/>
            <person name="Stursova M."/>
            <person name="Spatafora J.W."/>
            <person name="Tedersoo L."/>
            <person name="Vaario L.M."/>
            <person name="Yamada A."/>
            <person name="Yan M."/>
            <person name="Wang P."/>
            <person name="Xu J."/>
            <person name="Bruns T."/>
            <person name="Baldrian P."/>
            <person name="Vilgalys R."/>
            <person name="Dunand C."/>
            <person name="Henrissat B."/>
            <person name="Grigoriev I.V."/>
            <person name="Hibbett D."/>
            <person name="Nagy L.G."/>
            <person name="Martin F.M."/>
        </authorList>
    </citation>
    <scope>NUCLEOTIDE SEQUENCE</scope>
    <source>
        <strain evidence="2">UH-Tt-Lm1</strain>
    </source>
</reference>
<organism evidence="2 3">
    <name type="scientific">Thelephora terrestris</name>
    <dbReference type="NCBI Taxonomy" id="56493"/>
    <lineage>
        <taxon>Eukaryota</taxon>
        <taxon>Fungi</taxon>
        <taxon>Dikarya</taxon>
        <taxon>Basidiomycota</taxon>
        <taxon>Agaricomycotina</taxon>
        <taxon>Agaricomycetes</taxon>
        <taxon>Thelephorales</taxon>
        <taxon>Thelephoraceae</taxon>
        <taxon>Thelephora</taxon>
    </lineage>
</organism>
<evidence type="ECO:0000313" key="2">
    <source>
        <dbReference type="EMBL" id="KAF9787197.1"/>
    </source>
</evidence>